<dbReference type="RefSeq" id="XP_071928680.1">
    <property type="nucleotide sequence ID" value="XM_072072579.1"/>
</dbReference>
<feature type="domain" description="GYF" evidence="2">
    <location>
        <begin position="544"/>
        <end position="595"/>
    </location>
</feature>
<evidence type="ECO:0000313" key="6">
    <source>
        <dbReference type="RefSeq" id="XP_071928681.1"/>
    </source>
</evidence>
<evidence type="ECO:0000313" key="4">
    <source>
        <dbReference type="RefSeq" id="XP_027098490.1"/>
    </source>
</evidence>
<feature type="region of interest" description="Disordered" evidence="1">
    <location>
        <begin position="1514"/>
        <end position="1557"/>
    </location>
</feature>
<feature type="compositionally biased region" description="Basic and acidic residues" evidence="1">
    <location>
        <begin position="1212"/>
        <end position="1227"/>
    </location>
</feature>
<feature type="region of interest" description="Disordered" evidence="1">
    <location>
        <begin position="1"/>
        <end position="238"/>
    </location>
</feature>
<dbReference type="PROSITE" id="PS50829">
    <property type="entry name" value="GYF"/>
    <property type="match status" value="1"/>
</dbReference>
<reference evidence="3" key="1">
    <citation type="journal article" date="2025" name="Foods">
        <title>Unveiling the Microbial Signatures of Arabica Coffee Cherries: Insights into Ripeness Specific Diversity, Functional Traits, and Implications for Quality and Safety.</title>
        <authorList>
            <consortium name="RefSeq"/>
            <person name="Tenea G.N."/>
            <person name="Cifuentes V."/>
            <person name="Reyes P."/>
            <person name="Cevallos-Vallejos M."/>
        </authorList>
    </citation>
    <scope>NUCLEOTIDE SEQUENCE [LARGE SCALE GENOMIC DNA]</scope>
</reference>
<dbReference type="RefSeq" id="XP_071928681.1">
    <property type="nucleotide sequence ID" value="XM_072072580.1"/>
</dbReference>
<feature type="region of interest" description="Disordered" evidence="1">
    <location>
        <begin position="1420"/>
        <end position="1479"/>
    </location>
</feature>
<keyword evidence="3" id="KW-1185">Reference proteome</keyword>
<organism evidence="3 4">
    <name type="scientific">Coffea arabica</name>
    <name type="common">Arabian coffee</name>
    <dbReference type="NCBI Taxonomy" id="13443"/>
    <lineage>
        <taxon>Eukaryota</taxon>
        <taxon>Viridiplantae</taxon>
        <taxon>Streptophyta</taxon>
        <taxon>Embryophyta</taxon>
        <taxon>Tracheophyta</taxon>
        <taxon>Spermatophyta</taxon>
        <taxon>Magnoliopsida</taxon>
        <taxon>eudicotyledons</taxon>
        <taxon>Gunneridae</taxon>
        <taxon>Pentapetalae</taxon>
        <taxon>asterids</taxon>
        <taxon>lamiids</taxon>
        <taxon>Gentianales</taxon>
        <taxon>Rubiaceae</taxon>
        <taxon>Ixoroideae</taxon>
        <taxon>Gardenieae complex</taxon>
        <taxon>Bertiereae - Coffeeae clade</taxon>
        <taxon>Coffeeae</taxon>
        <taxon>Coffea</taxon>
    </lineage>
</organism>
<accession>A0A6P6V737</accession>
<feature type="compositionally biased region" description="Basic and acidic residues" evidence="1">
    <location>
        <begin position="26"/>
        <end position="44"/>
    </location>
</feature>
<feature type="compositionally biased region" description="Basic and acidic residues" evidence="1">
    <location>
        <begin position="210"/>
        <end position="220"/>
    </location>
</feature>
<feature type="compositionally biased region" description="Low complexity" evidence="1">
    <location>
        <begin position="71"/>
        <end position="81"/>
    </location>
</feature>
<dbReference type="PANTHER" id="PTHR46992">
    <property type="entry name" value="GYF DOMAIN-CONTAINING PROTEIN"/>
    <property type="match status" value="1"/>
</dbReference>
<dbReference type="Gene3D" id="3.30.1490.40">
    <property type="match status" value="1"/>
</dbReference>
<dbReference type="OrthoDB" id="6415790at2759"/>
<evidence type="ECO:0000259" key="2">
    <source>
        <dbReference type="PROSITE" id="PS50829"/>
    </source>
</evidence>
<dbReference type="SUPFAM" id="SSF55277">
    <property type="entry name" value="GYF domain"/>
    <property type="match status" value="1"/>
</dbReference>
<evidence type="ECO:0000313" key="3">
    <source>
        <dbReference type="Proteomes" id="UP001652660"/>
    </source>
</evidence>
<gene>
    <name evidence="4 5 6" type="primary">LOC113717857</name>
</gene>
<feature type="region of interest" description="Disordered" evidence="1">
    <location>
        <begin position="1252"/>
        <end position="1281"/>
    </location>
</feature>
<evidence type="ECO:0000313" key="5">
    <source>
        <dbReference type="RefSeq" id="XP_071928680.1"/>
    </source>
</evidence>
<dbReference type="RefSeq" id="XP_027098490.1">
    <property type="nucleotide sequence ID" value="XM_027242689.1"/>
</dbReference>
<reference evidence="4" key="2">
    <citation type="submission" date="2025-04" db="UniProtKB">
        <authorList>
            <consortium name="RefSeq"/>
        </authorList>
    </citation>
    <scope>IDENTIFICATION</scope>
    <source>
        <tissue evidence="4 5">Leaves</tissue>
    </source>
</reference>
<proteinExistence type="predicted"/>
<sequence length="1579" mass="174552">MAESKLDLPDDLLSSKPSDQSWTPKGNDEEKVMMGSLDESKDQAPSESIPLSPQWLYAKPSEAKMEARGPSSLSLGSSADSNQKEGWRADAAEERKDWRRITTETESGRRWREEERETGLLGRRDRRKTDRRADNASGRETTENRTLPATDRWHDASNRNAGHEPRRDNKWSNRWGPDDKEKEARPEKKADVDREDAHNENQSSVVSRSVSERDTDSRDKWRPRHRMEGNPGGPGSYRAAPGFGLEKGRAEGSNVGFTLGRGRGSAAVGRPTSTESVPGKPYPLTGAFLYPRGKLLDIYRRQKLGSSFCNMPDQMEEVPSITQVNCAEPLAFVVPGLDEEAILNDISTGKITSSGVSYSSFRKGRSTDNIAEVADLETSNQKQVVLSSDISEEIVDTLPAMSNDKIHELRIQSNLYNNGPTRSLLEEREINHQEKHISEAFLGTNIDEVRSSLEKINIGSNSDTITNAQFEALEIRGMDSVITRNPGLDVTRLRGAFDVSDKLPNEPNSLFSLPSSDQYWDGNLQSLGSRIGENYLEKGVPPEELSLYYCDPQGEIQGPFLGVDIISWFEQGFFGTDLPVRLADAPEDSPFFELGDVMPHLKASHEHASSTGLNSNLEVSTAMGVKFDGSVLASAPIADVISPTALDDPIWPLSHLDGISSHHVNLKNIEHQSHLEGQDFQNFVTQDEEIVFPGRPDSGGNPIGKTRRASGDSSNIVNPAFPTELTEAGIPKQNNKLHPLGLLWSELEGAHTRNEQMSNISFNSGNQEHAVNPLSGRVAAFGALAESTRAAETWPDFRRRNTLTEPNLYQDTMDAQHFSRMDHESNRFDVSEKILPQHFPQFSEQHSLPSHNAHLDEAMLERGQHQNSLNQQLAGQLDLEHFVAIQQQQQRLLQLQQQQQQQQQLHHQMLLKEQQQAHARQLLVEQMMQSQMRDSIRAQSRNDAIRTSNALEQVLLKQQILNELQQRSHLPPRHPEPSFEHLFQAKFGQVPPQVHPSDLLELLSRAKHGQMHPLEHQMLHQEQLHGRQLPMGLRQRLDMEDDRQVGSSWSVDESSQFLRNPANSHRGGAAGFGQLDFFQQQQIPSPEEHLSHLDRNLSLQDRLQPGHFEPGPLPFERSMSLPVGAAGANLDVMSSIARNQGLDMQELNARLQLSGQMGGFSSSVYSHPSQRPMVPSQFRASNSDIMEGHWSESNGQLPNEWVDTRLQQLHSNSERQKRDSEVKRTSEDPSLWMSAGASDDSSKRLLMELLHQKSSHQSAEPLDLISGMSTEKRPSGPYSGTISSNHSFNLLSDQEANLNQSFAVGSYSLNSGGPPQARVADEVASTVETVERSAFRSNSGALLEEEAFFSGVNGPSQGPASEVREDIVEPVKNAALDGGELPVNILSRHSSFSSSGGNAGFCGEKIGLLDSFADDLAKDRAPSAASKMPENILLKRPPVPRASSAQDGLVELNSDAAIRGKNPPISIPAEGGRRDAGNQVSDMLISGKKDVRFRRTASLGDADVSETSFSDMLKSSAKKPAPQDVSAAGIGASDSVDGMQGSRSNKKKGKKGRQIDPALLGFKVTSNRIMMGEIQRIED</sequence>
<feature type="region of interest" description="Disordered" evidence="1">
    <location>
        <begin position="692"/>
        <end position="717"/>
    </location>
</feature>
<evidence type="ECO:0000256" key="1">
    <source>
        <dbReference type="SAM" id="MobiDB-lite"/>
    </source>
</evidence>
<dbReference type="InterPro" id="IPR003169">
    <property type="entry name" value="GYF"/>
</dbReference>
<dbReference type="InterPro" id="IPR035445">
    <property type="entry name" value="GYF-like_dom_sf"/>
</dbReference>
<name>A0A6P6V737_COFAR</name>
<dbReference type="GeneID" id="113717857"/>
<protein>
    <submittedName>
        <fullName evidence="4">Uncharacterized protein LOC113717857 isoform X1</fullName>
    </submittedName>
    <submittedName>
        <fullName evidence="5 6">Uncharacterized protein isoform X1</fullName>
    </submittedName>
</protein>
<feature type="compositionally biased region" description="Basic and acidic residues" evidence="1">
    <location>
        <begin position="82"/>
        <end position="118"/>
    </location>
</feature>
<dbReference type="Pfam" id="PF02213">
    <property type="entry name" value="GYF"/>
    <property type="match status" value="1"/>
</dbReference>
<feature type="compositionally biased region" description="Basic and acidic residues" evidence="1">
    <location>
        <begin position="151"/>
        <end position="199"/>
    </location>
</feature>
<feature type="region of interest" description="Disordered" evidence="1">
    <location>
        <begin position="1211"/>
        <end position="1238"/>
    </location>
</feature>
<dbReference type="SMART" id="SM00444">
    <property type="entry name" value="GYF"/>
    <property type="match status" value="1"/>
</dbReference>
<dbReference type="Proteomes" id="UP001652660">
    <property type="component" value="Chromosome 11e"/>
</dbReference>
<dbReference type="CDD" id="cd00072">
    <property type="entry name" value="GYF"/>
    <property type="match status" value="1"/>
</dbReference>
<dbReference type="PANTHER" id="PTHR46992:SF1">
    <property type="entry name" value="GYF DOMAIN-CONTAINING PROTEIN"/>
    <property type="match status" value="1"/>
</dbReference>